<evidence type="ECO:0000313" key="2">
    <source>
        <dbReference type="Proteomes" id="UP000386575"/>
    </source>
</evidence>
<dbReference type="AlphaFoldDB" id="A0A6A1TNT6"/>
<dbReference type="RefSeq" id="WP_151041794.1">
    <property type="nucleotide sequence ID" value="NZ_VZUL01000002.1"/>
</dbReference>
<accession>A0A6A1TNT6</accession>
<gene>
    <name evidence="1" type="ORF">F4V91_07855</name>
</gene>
<reference evidence="1 2" key="1">
    <citation type="submission" date="2019-09" db="EMBL/GenBank/DDBJ databases">
        <title>Genome sequencing of Ng87 strain.</title>
        <authorList>
            <person name="Karasev E.S."/>
            <person name="Andronov E."/>
        </authorList>
    </citation>
    <scope>NUCLEOTIDE SEQUENCE [LARGE SCALE GENOMIC DNA]</scope>
    <source>
        <strain evidence="1 2">Ng87</strain>
    </source>
</reference>
<evidence type="ECO:0000313" key="1">
    <source>
        <dbReference type="EMBL" id="KAB1086352.1"/>
    </source>
</evidence>
<comment type="caution">
    <text evidence="1">The sequence shown here is derived from an EMBL/GenBank/DDBJ whole genome shotgun (WGS) entry which is preliminary data.</text>
</comment>
<name>A0A6A1TNT6_NEOGA</name>
<proteinExistence type="predicted"/>
<dbReference type="EMBL" id="VZUL01000002">
    <property type="protein sequence ID" value="KAB1086352.1"/>
    <property type="molecule type" value="Genomic_DNA"/>
</dbReference>
<organism evidence="1 2">
    <name type="scientific">Neorhizobium galegae</name>
    <name type="common">Rhizobium galegae</name>
    <dbReference type="NCBI Taxonomy" id="399"/>
    <lineage>
        <taxon>Bacteria</taxon>
        <taxon>Pseudomonadati</taxon>
        <taxon>Pseudomonadota</taxon>
        <taxon>Alphaproteobacteria</taxon>
        <taxon>Hyphomicrobiales</taxon>
        <taxon>Rhizobiaceae</taxon>
        <taxon>Rhizobium/Agrobacterium group</taxon>
        <taxon>Neorhizobium</taxon>
    </lineage>
</organism>
<dbReference type="Proteomes" id="UP000386575">
    <property type="component" value="Unassembled WGS sequence"/>
</dbReference>
<protein>
    <submittedName>
        <fullName evidence="1">Uncharacterized protein</fullName>
    </submittedName>
</protein>
<sequence length="792" mass="87451">MEAAKERFAGANSLALSIEKFELHYPRLAEDVARYTAFIQSKNKKTKYVLAPRLALGCIESDERFHDLRDYLRHPENLCARRNEFQEPLQVALRTSYERLAASGLYSPAIATEHGRNAILVFRWLGRKMKVYPELPRWLPLVERNFKGPRKKTDVPAPFQGMPIDEIEALLGEQFIRDLRAYQAVAPGGRSRVLGFRYLMSFIRTTPSEYSDMLLGALAGAAEHGCDPTTIKLVIEACEDALVRSRAFSPATISGWMGDCGRFFEHLSDLPDRNYPHYSRRYKKFGYVPPESSTLGDLDFAETRGLAGVARLRASIDVVRNAAMDAINRHASFFAAAQPMREGRNFSDLPTDQREACTAVATVVRAEIRSLKQTRMSQFSKNGVRTNARKVDLAMEVLATPATWLVAGLGHLVPDVVTLEFQQIMTLISACIGATSQTVLAAKLVFCCETGWNRQPIDDIPAEVYQFRLTDEAGVASASFVSVFKTRAGHLVQTLLEHSELSGGRATDAVATWEEAEREKSWGTFDQRCMLSYTSPAYEALERIRPMVEALNAFTNDPDVKAKFFKSISLAGGVSTFPRAAGHVFKSGVLSTPGLTFRLVRKTYLQLMLRVVGSVESLHVHAGHSGTGVLLPYYLNSPDVKRELEQSTRFFQNAVQSLVAAEVGGTLRLMMSDEDHEWFYNLAGISGIASAVGYGVSTPVAGPPGFEFAPSDENVRALLAIDMALDVEEKTADPRRWALVGVPLRGFVAAILSKLRAASMARLIKRVGAELTDDAEKGAVVLPPLKLSGVLK</sequence>